<evidence type="ECO:0000256" key="1">
    <source>
        <dbReference type="ARBA" id="ARBA00009493"/>
    </source>
</evidence>
<dbReference type="KEGG" id="mtea:DK419_26850"/>
<name>A0A2U8WVM8_9HYPH</name>
<keyword evidence="3" id="KW-0240">DNA-directed RNA polymerase</keyword>
<evidence type="ECO:0000313" key="10">
    <source>
        <dbReference type="EMBL" id="AWN49510.1"/>
    </source>
</evidence>
<comment type="similarity">
    <text evidence="1">Belongs to the phage and mitochondrial RNA polymerase family.</text>
</comment>
<evidence type="ECO:0000256" key="5">
    <source>
        <dbReference type="ARBA" id="ARBA00022695"/>
    </source>
</evidence>
<dbReference type="EMBL" id="CP029553">
    <property type="protein sequence ID" value="AWN49510.1"/>
    <property type="molecule type" value="Genomic_DNA"/>
</dbReference>
<feature type="region of interest" description="Disordered" evidence="8">
    <location>
        <begin position="200"/>
        <end position="266"/>
    </location>
</feature>
<keyword evidence="5" id="KW-0548">Nucleotidyltransferase</keyword>
<protein>
    <recommendedName>
        <fullName evidence="2">DNA-directed RNA polymerase</fullName>
        <ecNumber evidence="2">2.7.7.6</ecNumber>
    </recommendedName>
</protein>
<dbReference type="InterPro" id="IPR043502">
    <property type="entry name" value="DNA/RNA_pol_sf"/>
</dbReference>
<evidence type="ECO:0000256" key="3">
    <source>
        <dbReference type="ARBA" id="ARBA00022478"/>
    </source>
</evidence>
<evidence type="ECO:0000313" key="11">
    <source>
        <dbReference type="Proteomes" id="UP000245444"/>
    </source>
</evidence>
<dbReference type="PANTHER" id="PTHR10102:SF0">
    <property type="entry name" value="DNA-DIRECTED RNA POLYMERASE, MITOCHONDRIAL"/>
    <property type="match status" value="1"/>
</dbReference>
<dbReference type="Pfam" id="PF00940">
    <property type="entry name" value="RNA_pol"/>
    <property type="match status" value="1"/>
</dbReference>
<proteinExistence type="inferred from homology"/>
<evidence type="ECO:0000256" key="7">
    <source>
        <dbReference type="ARBA" id="ARBA00048552"/>
    </source>
</evidence>
<feature type="domain" description="DNA-directed RNA polymerase C-terminal" evidence="9">
    <location>
        <begin position="36"/>
        <end position="118"/>
    </location>
</feature>
<dbReference type="InterPro" id="IPR002092">
    <property type="entry name" value="DNA-dir_Rpol_phage-type"/>
</dbReference>
<comment type="catalytic activity">
    <reaction evidence="7">
        <text>RNA(n) + a ribonucleoside 5'-triphosphate = RNA(n+1) + diphosphate</text>
        <dbReference type="Rhea" id="RHEA:21248"/>
        <dbReference type="Rhea" id="RHEA-COMP:14527"/>
        <dbReference type="Rhea" id="RHEA-COMP:17342"/>
        <dbReference type="ChEBI" id="CHEBI:33019"/>
        <dbReference type="ChEBI" id="CHEBI:61557"/>
        <dbReference type="ChEBI" id="CHEBI:140395"/>
        <dbReference type="EC" id="2.7.7.6"/>
    </reaction>
</comment>
<organism evidence="10 11">
    <name type="scientific">Methylobacterium terrae</name>
    <dbReference type="NCBI Taxonomy" id="2202827"/>
    <lineage>
        <taxon>Bacteria</taxon>
        <taxon>Pseudomonadati</taxon>
        <taxon>Pseudomonadota</taxon>
        <taxon>Alphaproteobacteria</taxon>
        <taxon>Hyphomicrobiales</taxon>
        <taxon>Methylobacteriaceae</taxon>
        <taxon>Methylobacterium</taxon>
    </lineage>
</organism>
<dbReference type="InterPro" id="IPR046950">
    <property type="entry name" value="DNA-dir_Rpol_C_phage-type"/>
</dbReference>
<evidence type="ECO:0000256" key="6">
    <source>
        <dbReference type="ARBA" id="ARBA00023163"/>
    </source>
</evidence>
<dbReference type="GO" id="GO:0006351">
    <property type="term" value="P:DNA-templated transcription"/>
    <property type="evidence" value="ECO:0007669"/>
    <property type="project" value="InterPro"/>
</dbReference>
<keyword evidence="4" id="KW-0808">Transferase</keyword>
<evidence type="ECO:0000256" key="8">
    <source>
        <dbReference type="SAM" id="MobiDB-lite"/>
    </source>
</evidence>
<accession>A0A2U8WVM8</accession>
<evidence type="ECO:0000256" key="2">
    <source>
        <dbReference type="ARBA" id="ARBA00012418"/>
    </source>
</evidence>
<dbReference type="AlphaFoldDB" id="A0A2U8WVM8"/>
<evidence type="ECO:0000259" key="9">
    <source>
        <dbReference type="Pfam" id="PF00940"/>
    </source>
</evidence>
<dbReference type="GO" id="GO:0003677">
    <property type="term" value="F:DNA binding"/>
    <property type="evidence" value="ECO:0007669"/>
    <property type="project" value="InterPro"/>
</dbReference>
<keyword evidence="6" id="KW-0804">Transcription</keyword>
<reference evidence="10 11" key="1">
    <citation type="submission" date="2018-05" db="EMBL/GenBank/DDBJ databases">
        <title>Complete Genome Sequence of Methylobacterium sp. 17Sr1-28.</title>
        <authorList>
            <person name="Srinivasan S."/>
        </authorList>
    </citation>
    <scope>NUCLEOTIDE SEQUENCE [LARGE SCALE GENOMIC DNA]</scope>
    <source>
        <strain evidence="10 11">17Sr1-28</strain>
    </source>
</reference>
<dbReference type="GO" id="GO:0000428">
    <property type="term" value="C:DNA-directed RNA polymerase complex"/>
    <property type="evidence" value="ECO:0007669"/>
    <property type="project" value="UniProtKB-KW"/>
</dbReference>
<dbReference type="EC" id="2.7.7.6" evidence="2"/>
<sequence length="266" mass="28809">MPRHLQPHGSDLARALLEFADARTVTKPHAETGGGGNEGQQCLARHLSSSFGFLGDGGASACTWAFEREELFRQIAAAPFENRTWMDASKPWQALAAVFEWVAYLDAVDRFESRLPISTESHPRWQRRSSHHQEKVLAAIQAAQASGIALTGLKPEHLVTHAASAGQAMSILEEADKVGVEAERQDLLREAERLSGITGSARATTKTASHGGPIAQPSGREERAGIAPSPLPTRKTQQTVRVMRPSGDDACPLRQPRGLEHPPGIR</sequence>
<dbReference type="PANTHER" id="PTHR10102">
    <property type="entry name" value="DNA-DIRECTED RNA POLYMERASE, MITOCHONDRIAL"/>
    <property type="match status" value="1"/>
</dbReference>
<evidence type="ECO:0000256" key="4">
    <source>
        <dbReference type="ARBA" id="ARBA00022679"/>
    </source>
</evidence>
<dbReference type="SUPFAM" id="SSF56672">
    <property type="entry name" value="DNA/RNA polymerases"/>
    <property type="match status" value="1"/>
</dbReference>
<dbReference type="Gene3D" id="1.10.287.280">
    <property type="match status" value="1"/>
</dbReference>
<dbReference type="OrthoDB" id="5465434at2"/>
<keyword evidence="11" id="KW-1185">Reference proteome</keyword>
<gene>
    <name evidence="10" type="ORF">DK419_26850</name>
</gene>
<dbReference type="Proteomes" id="UP000245444">
    <property type="component" value="Chromosome"/>
</dbReference>
<dbReference type="GO" id="GO:0003899">
    <property type="term" value="F:DNA-directed RNA polymerase activity"/>
    <property type="evidence" value="ECO:0007669"/>
    <property type="project" value="UniProtKB-EC"/>
</dbReference>